<accession>U5QHR9</accession>
<keyword evidence="6" id="KW-0234">DNA repair</keyword>
<dbReference type="GO" id="GO:0004519">
    <property type="term" value="F:endonuclease activity"/>
    <property type="evidence" value="ECO:0007669"/>
    <property type="project" value="UniProtKB-KW"/>
</dbReference>
<evidence type="ECO:0000313" key="7">
    <source>
        <dbReference type="EMBL" id="AGY57210.1"/>
    </source>
</evidence>
<dbReference type="GO" id="GO:0006289">
    <property type="term" value="P:nucleotide-excision repair"/>
    <property type="evidence" value="ECO:0007669"/>
    <property type="project" value="InterPro"/>
</dbReference>
<keyword evidence="8" id="KW-1185">Reference proteome</keyword>
<organism evidence="7 8">
    <name type="scientific">Gloeobacter kilaueensis (strain ATCC BAA-2537 / CCAP 1431/1 / ULC 316 / JS1)</name>
    <dbReference type="NCBI Taxonomy" id="1183438"/>
    <lineage>
        <taxon>Bacteria</taxon>
        <taxon>Bacillati</taxon>
        <taxon>Cyanobacteriota</taxon>
        <taxon>Cyanophyceae</taxon>
        <taxon>Gloeobacterales</taxon>
        <taxon>Gloeobacteraceae</taxon>
        <taxon>Gloeobacter</taxon>
    </lineage>
</organism>
<evidence type="ECO:0000256" key="6">
    <source>
        <dbReference type="ARBA" id="ARBA00023204"/>
    </source>
</evidence>
<gene>
    <name evidence="7" type="primary">uvsE</name>
    <name evidence="7" type="ORF">GKIL_0964</name>
</gene>
<dbReference type="EMBL" id="CP003587">
    <property type="protein sequence ID" value="AGY57210.1"/>
    <property type="molecule type" value="Genomic_DNA"/>
</dbReference>
<dbReference type="PATRIC" id="fig|1183438.3.peg.958"/>
<dbReference type="GO" id="GO:0016787">
    <property type="term" value="F:hydrolase activity"/>
    <property type="evidence" value="ECO:0007669"/>
    <property type="project" value="UniProtKB-KW"/>
</dbReference>
<keyword evidence="1" id="KW-0540">Nuclease</keyword>
<dbReference type="Proteomes" id="UP000017396">
    <property type="component" value="Chromosome"/>
</dbReference>
<evidence type="ECO:0000256" key="3">
    <source>
        <dbReference type="ARBA" id="ARBA00022763"/>
    </source>
</evidence>
<dbReference type="Pfam" id="PF03851">
    <property type="entry name" value="UvdE"/>
    <property type="match status" value="1"/>
</dbReference>
<dbReference type="SUPFAM" id="SSF51658">
    <property type="entry name" value="Xylose isomerase-like"/>
    <property type="match status" value="1"/>
</dbReference>
<dbReference type="AlphaFoldDB" id="U5QHR9"/>
<dbReference type="PANTHER" id="PTHR31290:SF5">
    <property type="entry name" value="UV-DAMAGE ENDONUCLEASE"/>
    <property type="match status" value="1"/>
</dbReference>
<keyword evidence="2 7" id="KW-0255">Endonuclease</keyword>
<keyword evidence="5" id="KW-0378">Hydrolase</keyword>
<keyword evidence="4" id="KW-0228">DNA excision</keyword>
<protein>
    <submittedName>
        <fullName evidence="7">UV DNA damage endonuclease</fullName>
    </submittedName>
</protein>
<dbReference type="InterPro" id="IPR004601">
    <property type="entry name" value="UvdE"/>
</dbReference>
<dbReference type="Gene3D" id="3.20.20.150">
    <property type="entry name" value="Divalent-metal-dependent TIM barrel enzymes"/>
    <property type="match status" value="1"/>
</dbReference>
<evidence type="ECO:0000256" key="2">
    <source>
        <dbReference type="ARBA" id="ARBA00022759"/>
    </source>
</evidence>
<dbReference type="eggNOG" id="COG4294">
    <property type="taxonomic scope" value="Bacteria"/>
</dbReference>
<dbReference type="HOGENOM" id="CLU_017168_0_2_3"/>
<keyword evidence="3" id="KW-0227">DNA damage</keyword>
<evidence type="ECO:0000313" key="8">
    <source>
        <dbReference type="Proteomes" id="UP000017396"/>
    </source>
</evidence>
<proteinExistence type="predicted"/>
<dbReference type="InterPro" id="IPR036237">
    <property type="entry name" value="Xyl_isomerase-like_sf"/>
</dbReference>
<dbReference type="STRING" id="1183438.GKIL_0964"/>
<dbReference type="KEGG" id="glj:GKIL_0964"/>
<reference evidence="7 8" key="1">
    <citation type="journal article" date="2013" name="PLoS ONE">
        <title>Cultivation and Complete Genome Sequencing of Gloeobacter kilaueensis sp. nov., from a Lava Cave in Kilauea Caldera, Hawai'i.</title>
        <authorList>
            <person name="Saw J.H."/>
            <person name="Schatz M."/>
            <person name="Brown M.V."/>
            <person name="Kunkel D.D."/>
            <person name="Foster J.S."/>
            <person name="Shick H."/>
            <person name="Christensen S."/>
            <person name="Hou S."/>
            <person name="Wan X."/>
            <person name="Donachie S.P."/>
        </authorList>
    </citation>
    <scope>NUCLEOTIDE SEQUENCE [LARGE SCALE GENOMIC DNA]</scope>
    <source>
        <strain evidence="8">JS</strain>
    </source>
</reference>
<sequence>MSTSPPLPALGLVCITASDQVRFRTLTRKRLLQLGSDEQLRVLGELYQENLRRLDRAIDYCLEHGIRLYRLSSALFPFADERLGGQVLATFAEPLGQAGERASRAGLRLVVHPDQYVVLNSDDPAVIENAVKVLIHHARVLDLMGQPRSPWALIEIHGGKANRSERLIEQIALLPDSVRLRLGLENDEYAYRACEIYEICCQSGVPMVFDAHHHVIAEQLTSYDDPSVGQMLACARSTWPVPQ</sequence>
<dbReference type="RefSeq" id="WP_023172273.1">
    <property type="nucleotide sequence ID" value="NC_022600.1"/>
</dbReference>
<evidence type="ECO:0000256" key="4">
    <source>
        <dbReference type="ARBA" id="ARBA00022769"/>
    </source>
</evidence>
<evidence type="ECO:0000256" key="1">
    <source>
        <dbReference type="ARBA" id="ARBA00022722"/>
    </source>
</evidence>
<dbReference type="PANTHER" id="PTHR31290">
    <property type="entry name" value="UV-DAMAGE ENDONUCLEASE"/>
    <property type="match status" value="1"/>
</dbReference>
<evidence type="ECO:0000256" key="5">
    <source>
        <dbReference type="ARBA" id="ARBA00022801"/>
    </source>
</evidence>
<dbReference type="GO" id="GO:0009411">
    <property type="term" value="P:response to UV"/>
    <property type="evidence" value="ECO:0007669"/>
    <property type="project" value="InterPro"/>
</dbReference>
<dbReference type="NCBIfam" id="TIGR00629">
    <property type="entry name" value="uvde"/>
    <property type="match status" value="1"/>
</dbReference>
<name>U5QHR9_GLOK1</name>